<protein>
    <submittedName>
        <fullName evidence="1">Uncharacterized protein</fullName>
    </submittedName>
</protein>
<gene>
    <name evidence="1" type="ORF">BT67DRAFT_309116</name>
</gene>
<dbReference type="Proteomes" id="UP001304895">
    <property type="component" value="Unassembled WGS sequence"/>
</dbReference>
<keyword evidence="2" id="KW-1185">Reference proteome</keyword>
<reference evidence="1" key="1">
    <citation type="journal article" date="2023" name="Mol. Phylogenet. Evol.">
        <title>Genome-scale phylogeny and comparative genomics of the fungal order Sordariales.</title>
        <authorList>
            <person name="Hensen N."/>
            <person name="Bonometti L."/>
            <person name="Westerberg I."/>
            <person name="Brannstrom I.O."/>
            <person name="Guillou S."/>
            <person name="Cros-Aarteil S."/>
            <person name="Calhoun S."/>
            <person name="Haridas S."/>
            <person name="Kuo A."/>
            <person name="Mondo S."/>
            <person name="Pangilinan J."/>
            <person name="Riley R."/>
            <person name="LaButti K."/>
            <person name="Andreopoulos B."/>
            <person name="Lipzen A."/>
            <person name="Chen C."/>
            <person name="Yan M."/>
            <person name="Daum C."/>
            <person name="Ng V."/>
            <person name="Clum A."/>
            <person name="Steindorff A."/>
            <person name="Ohm R.A."/>
            <person name="Martin F."/>
            <person name="Silar P."/>
            <person name="Natvig D.O."/>
            <person name="Lalanne C."/>
            <person name="Gautier V."/>
            <person name="Ament-Velasquez S.L."/>
            <person name="Kruys A."/>
            <person name="Hutchinson M.I."/>
            <person name="Powell A.J."/>
            <person name="Barry K."/>
            <person name="Miller A.N."/>
            <person name="Grigoriev I.V."/>
            <person name="Debuchy R."/>
            <person name="Gladieux P."/>
            <person name="Hiltunen Thoren M."/>
            <person name="Johannesson H."/>
        </authorList>
    </citation>
    <scope>NUCLEOTIDE SEQUENCE</scope>
    <source>
        <strain evidence="1">CBS 123565</strain>
    </source>
</reference>
<accession>A0AAN6UJP7</accession>
<proteinExistence type="predicted"/>
<organism evidence="1 2">
    <name type="scientific">Trichocladium antarcticum</name>
    <dbReference type="NCBI Taxonomy" id="1450529"/>
    <lineage>
        <taxon>Eukaryota</taxon>
        <taxon>Fungi</taxon>
        <taxon>Dikarya</taxon>
        <taxon>Ascomycota</taxon>
        <taxon>Pezizomycotina</taxon>
        <taxon>Sordariomycetes</taxon>
        <taxon>Sordariomycetidae</taxon>
        <taxon>Sordariales</taxon>
        <taxon>Chaetomiaceae</taxon>
        <taxon>Trichocladium</taxon>
    </lineage>
</organism>
<comment type="caution">
    <text evidence="1">The sequence shown here is derived from an EMBL/GenBank/DDBJ whole genome shotgun (WGS) entry which is preliminary data.</text>
</comment>
<evidence type="ECO:0000313" key="1">
    <source>
        <dbReference type="EMBL" id="KAK4134128.1"/>
    </source>
</evidence>
<reference evidence="1" key="2">
    <citation type="submission" date="2023-05" db="EMBL/GenBank/DDBJ databases">
        <authorList>
            <consortium name="Lawrence Berkeley National Laboratory"/>
            <person name="Steindorff A."/>
            <person name="Hensen N."/>
            <person name="Bonometti L."/>
            <person name="Westerberg I."/>
            <person name="Brannstrom I.O."/>
            <person name="Guillou S."/>
            <person name="Cros-Aarteil S."/>
            <person name="Calhoun S."/>
            <person name="Haridas S."/>
            <person name="Kuo A."/>
            <person name="Mondo S."/>
            <person name="Pangilinan J."/>
            <person name="Riley R."/>
            <person name="Labutti K."/>
            <person name="Andreopoulos B."/>
            <person name="Lipzen A."/>
            <person name="Chen C."/>
            <person name="Yanf M."/>
            <person name="Daum C."/>
            <person name="Ng V."/>
            <person name="Clum A."/>
            <person name="Ohm R."/>
            <person name="Martin F."/>
            <person name="Silar P."/>
            <person name="Natvig D."/>
            <person name="Lalanne C."/>
            <person name="Gautier V."/>
            <person name="Ament-Velasquez S.L."/>
            <person name="Kruys A."/>
            <person name="Hutchinson M.I."/>
            <person name="Powell A.J."/>
            <person name="Barry K."/>
            <person name="Miller A.N."/>
            <person name="Grigoriev I.V."/>
            <person name="Debuchy R."/>
            <person name="Gladieux P."/>
            <person name="Thoren M.H."/>
            <person name="Johannesson H."/>
        </authorList>
    </citation>
    <scope>NUCLEOTIDE SEQUENCE</scope>
    <source>
        <strain evidence="1">CBS 123565</strain>
    </source>
</reference>
<sequence length="207" mass="23210">MSPSAKATRRETQQLVRGCLVLGTAQHNRTPIYIRFLQKHNTTISTHTARGVDVVSSDEIRDHSAVALQILGPRLVKNHSNCSIRVWRWAGDSHSGFVRCASIQLCLGPALGNDDHETAEDAVEAVNPWPAPPRVAHCRVGQLTFAFDSGKQRWFRVFGLLVCCVPALAAGRFHRHLGLCVLKPWEGRRAQRLWRSLVHIKSETTRR</sequence>
<dbReference type="EMBL" id="MU853409">
    <property type="protein sequence ID" value="KAK4134128.1"/>
    <property type="molecule type" value="Genomic_DNA"/>
</dbReference>
<evidence type="ECO:0000313" key="2">
    <source>
        <dbReference type="Proteomes" id="UP001304895"/>
    </source>
</evidence>
<dbReference type="AlphaFoldDB" id="A0AAN6UJP7"/>
<name>A0AAN6UJP7_9PEZI</name>